<evidence type="ECO:0000256" key="7">
    <source>
        <dbReference type="ARBA" id="ARBA00022490"/>
    </source>
</evidence>
<reference evidence="18" key="2">
    <citation type="journal article" date="2021" name="PeerJ">
        <title>Extensive microbial diversity within the chicken gut microbiome revealed by metagenomics and culture.</title>
        <authorList>
            <person name="Gilroy R."/>
            <person name="Ravi A."/>
            <person name="Getino M."/>
            <person name="Pursley I."/>
            <person name="Horton D.L."/>
            <person name="Alikhan N.F."/>
            <person name="Baker D."/>
            <person name="Gharbi K."/>
            <person name="Hall N."/>
            <person name="Watson M."/>
            <person name="Adriaenssens E.M."/>
            <person name="Foster-Nyarko E."/>
            <person name="Jarju S."/>
            <person name="Secka A."/>
            <person name="Antonio M."/>
            <person name="Oren A."/>
            <person name="Chaudhuri R.R."/>
            <person name="La Ragione R."/>
            <person name="Hildebrand F."/>
            <person name="Pallen M.J."/>
        </authorList>
    </citation>
    <scope>NUCLEOTIDE SEQUENCE</scope>
    <source>
        <strain evidence="18">1370</strain>
    </source>
</reference>
<dbReference type="GO" id="GO:0006166">
    <property type="term" value="P:purine ribonucleoside salvage"/>
    <property type="evidence" value="ECO:0007669"/>
    <property type="project" value="UniProtKB-KW"/>
</dbReference>
<dbReference type="FunFam" id="3.40.50.2020:FF:000006">
    <property type="entry name" value="Hypoxanthine phosphoribosyltransferase"/>
    <property type="match status" value="1"/>
</dbReference>
<dbReference type="SUPFAM" id="SSF53271">
    <property type="entry name" value="PRTase-like"/>
    <property type="match status" value="1"/>
</dbReference>
<evidence type="ECO:0000313" key="18">
    <source>
        <dbReference type="EMBL" id="HIV11102.1"/>
    </source>
</evidence>
<evidence type="ECO:0000313" key="19">
    <source>
        <dbReference type="Proteomes" id="UP000823960"/>
    </source>
</evidence>
<dbReference type="PANTHER" id="PTHR43340:SF1">
    <property type="entry name" value="HYPOXANTHINE PHOSPHORIBOSYLTRANSFERASE"/>
    <property type="match status" value="1"/>
</dbReference>
<dbReference type="InterPro" id="IPR000836">
    <property type="entry name" value="PRTase_dom"/>
</dbReference>
<dbReference type="CDD" id="cd06223">
    <property type="entry name" value="PRTases_typeI"/>
    <property type="match status" value="1"/>
</dbReference>
<keyword evidence="7 16" id="KW-0963">Cytoplasm</keyword>
<dbReference type="Proteomes" id="UP000823960">
    <property type="component" value="Unassembled WGS sequence"/>
</dbReference>
<comment type="catalytic activity">
    <reaction evidence="14">
        <text>GMP + diphosphate = guanine + 5-phospho-alpha-D-ribose 1-diphosphate</text>
        <dbReference type="Rhea" id="RHEA:25424"/>
        <dbReference type="ChEBI" id="CHEBI:16235"/>
        <dbReference type="ChEBI" id="CHEBI:33019"/>
        <dbReference type="ChEBI" id="CHEBI:58017"/>
        <dbReference type="ChEBI" id="CHEBI:58115"/>
        <dbReference type="EC" id="2.4.2.8"/>
    </reaction>
    <physiologicalReaction direction="right-to-left" evidence="14">
        <dbReference type="Rhea" id="RHEA:25426"/>
    </physiologicalReaction>
</comment>
<dbReference type="AlphaFoldDB" id="A0A9D1NQU4"/>
<comment type="pathway">
    <text evidence="4 16">Purine metabolism; IMP biosynthesis via salvage pathway; IMP from hypoxanthine: step 1/1.</text>
</comment>
<dbReference type="InterPro" id="IPR050408">
    <property type="entry name" value="HGPRT"/>
</dbReference>
<evidence type="ECO:0000256" key="13">
    <source>
        <dbReference type="ARBA" id="ARBA00022842"/>
    </source>
</evidence>
<comment type="cofactor">
    <cofactor evidence="1 16">
        <name>Mg(2+)</name>
        <dbReference type="ChEBI" id="CHEBI:18420"/>
    </cofactor>
</comment>
<comment type="subcellular location">
    <subcellularLocation>
        <location evidence="3 16">Cytoplasm</location>
    </subcellularLocation>
</comment>
<keyword evidence="11 16" id="KW-0660">Purine salvage</keyword>
<dbReference type="GO" id="GO:0004422">
    <property type="term" value="F:hypoxanthine phosphoribosyltransferase activity"/>
    <property type="evidence" value="ECO:0007669"/>
    <property type="project" value="InterPro"/>
</dbReference>
<dbReference type="PANTHER" id="PTHR43340">
    <property type="entry name" value="HYPOXANTHINE-GUANINE PHOSPHORIBOSYLTRANSFERASE"/>
    <property type="match status" value="1"/>
</dbReference>
<reference evidence="18" key="1">
    <citation type="submission" date="2020-10" db="EMBL/GenBank/DDBJ databases">
        <authorList>
            <person name="Gilroy R."/>
        </authorList>
    </citation>
    <scope>NUCLEOTIDE SEQUENCE</scope>
    <source>
        <strain evidence="18">1370</strain>
    </source>
</reference>
<dbReference type="EC" id="2.4.2.8" evidence="16"/>
<dbReference type="Pfam" id="PF00156">
    <property type="entry name" value="Pribosyltran"/>
    <property type="match status" value="1"/>
</dbReference>
<organism evidence="18 19">
    <name type="scientific">Candidatus Faeciplasma avium</name>
    <dbReference type="NCBI Taxonomy" id="2840798"/>
    <lineage>
        <taxon>Bacteria</taxon>
        <taxon>Bacillati</taxon>
        <taxon>Bacillota</taxon>
        <taxon>Clostridia</taxon>
        <taxon>Eubacteriales</taxon>
        <taxon>Oscillospiraceae</taxon>
        <taxon>Oscillospiraceae incertae sedis</taxon>
        <taxon>Candidatus Faeciplasma</taxon>
    </lineage>
</organism>
<sequence length="174" mass="19381">MTENGSIKAIISKEEIQAAVERMGKRLTEDYAGKNLLVLGVMKGSFIFMADLVRSIRLPIKLDFIHAKSYEGTESTGVVDVKMDAELDVKGKQVLLVEDILDTGKTLSVLKKTMLSRGAEDVKIVAFLDKTARRLVDISADYSCFTIEDGFLVGYGLDYNEDYRNLDYIGELIL</sequence>
<dbReference type="NCBIfam" id="TIGR01203">
    <property type="entry name" value="HGPRTase"/>
    <property type="match status" value="1"/>
</dbReference>
<evidence type="ECO:0000256" key="10">
    <source>
        <dbReference type="ARBA" id="ARBA00022723"/>
    </source>
</evidence>
<protein>
    <recommendedName>
        <fullName evidence="16">Hypoxanthine phosphoribosyltransferase</fullName>
        <ecNumber evidence="16">2.4.2.8</ecNumber>
    </recommendedName>
</protein>
<evidence type="ECO:0000256" key="6">
    <source>
        <dbReference type="ARBA" id="ARBA00008391"/>
    </source>
</evidence>
<keyword evidence="13 16" id="KW-0460">Magnesium</keyword>
<evidence type="ECO:0000256" key="9">
    <source>
        <dbReference type="ARBA" id="ARBA00022679"/>
    </source>
</evidence>
<dbReference type="GO" id="GO:0032264">
    <property type="term" value="P:IMP salvage"/>
    <property type="evidence" value="ECO:0007669"/>
    <property type="project" value="TreeGrafter"/>
</dbReference>
<evidence type="ECO:0000256" key="4">
    <source>
        <dbReference type="ARBA" id="ARBA00004669"/>
    </source>
</evidence>
<dbReference type="InterPro" id="IPR005904">
    <property type="entry name" value="Hxn_phspho_trans"/>
</dbReference>
<gene>
    <name evidence="18" type="primary">hpt</name>
    <name evidence="18" type="ORF">IAD28_05370</name>
</gene>
<accession>A0A9D1NQU4</accession>
<feature type="domain" description="Phosphoribosyltransferase" evidence="17">
    <location>
        <begin position="13"/>
        <end position="159"/>
    </location>
</feature>
<dbReference type="GO" id="GO:0006178">
    <property type="term" value="P:guanine salvage"/>
    <property type="evidence" value="ECO:0007669"/>
    <property type="project" value="TreeGrafter"/>
</dbReference>
<comment type="caution">
    <text evidence="18">The sequence shown here is derived from an EMBL/GenBank/DDBJ whole genome shotgun (WGS) entry which is preliminary data.</text>
</comment>
<dbReference type="Gene3D" id="3.40.50.2020">
    <property type="match status" value="1"/>
</dbReference>
<proteinExistence type="inferred from homology"/>
<comment type="function">
    <text evidence="2">Purine salvage pathway enzyme that catalyzes the transfer of the ribosyl-5-phosphate group from 5-phospho-alpha-D-ribose 1-diphosphate (PRPP) to the N9 position of the 6-oxopurines hypoxanthine and guanine to form the corresponding ribonucleotides IMP (inosine 5'-monophosphate) and GMP (guanosine 5'-monophosphate), with the release of PPi.</text>
</comment>
<dbReference type="GO" id="GO:0046100">
    <property type="term" value="P:hypoxanthine metabolic process"/>
    <property type="evidence" value="ECO:0007669"/>
    <property type="project" value="TreeGrafter"/>
</dbReference>
<comment type="pathway">
    <text evidence="5">Purine metabolism; GMP biosynthesis via salvage pathway; GMP from guanine: step 1/1.</text>
</comment>
<comment type="similarity">
    <text evidence="6 16">Belongs to the purine/pyrimidine phosphoribosyltransferase family.</text>
</comment>
<evidence type="ECO:0000256" key="12">
    <source>
        <dbReference type="ARBA" id="ARBA00022741"/>
    </source>
</evidence>
<dbReference type="GO" id="GO:0000166">
    <property type="term" value="F:nucleotide binding"/>
    <property type="evidence" value="ECO:0007669"/>
    <property type="project" value="UniProtKB-KW"/>
</dbReference>
<dbReference type="GO" id="GO:0000287">
    <property type="term" value="F:magnesium ion binding"/>
    <property type="evidence" value="ECO:0007669"/>
    <property type="project" value="TreeGrafter"/>
</dbReference>
<dbReference type="GO" id="GO:0005829">
    <property type="term" value="C:cytosol"/>
    <property type="evidence" value="ECO:0007669"/>
    <property type="project" value="TreeGrafter"/>
</dbReference>
<name>A0A9D1NQU4_9FIRM</name>
<evidence type="ECO:0000256" key="8">
    <source>
        <dbReference type="ARBA" id="ARBA00022676"/>
    </source>
</evidence>
<comment type="catalytic activity">
    <reaction evidence="15">
        <text>IMP + diphosphate = hypoxanthine + 5-phospho-alpha-D-ribose 1-diphosphate</text>
        <dbReference type="Rhea" id="RHEA:17973"/>
        <dbReference type="ChEBI" id="CHEBI:17368"/>
        <dbReference type="ChEBI" id="CHEBI:33019"/>
        <dbReference type="ChEBI" id="CHEBI:58017"/>
        <dbReference type="ChEBI" id="CHEBI:58053"/>
        <dbReference type="EC" id="2.4.2.8"/>
    </reaction>
    <physiologicalReaction direction="right-to-left" evidence="15">
        <dbReference type="Rhea" id="RHEA:17975"/>
    </physiologicalReaction>
</comment>
<evidence type="ECO:0000256" key="5">
    <source>
        <dbReference type="ARBA" id="ARBA00004676"/>
    </source>
</evidence>
<evidence type="ECO:0000256" key="14">
    <source>
        <dbReference type="ARBA" id="ARBA00048811"/>
    </source>
</evidence>
<dbReference type="GO" id="GO:0032263">
    <property type="term" value="P:GMP salvage"/>
    <property type="evidence" value="ECO:0007669"/>
    <property type="project" value="TreeGrafter"/>
</dbReference>
<evidence type="ECO:0000256" key="2">
    <source>
        <dbReference type="ARBA" id="ARBA00002049"/>
    </source>
</evidence>
<keyword evidence="10 16" id="KW-0479">Metal-binding</keyword>
<dbReference type="GO" id="GO:0052657">
    <property type="term" value="F:guanine phosphoribosyltransferase activity"/>
    <property type="evidence" value="ECO:0007669"/>
    <property type="project" value="UniProtKB-ARBA"/>
</dbReference>
<evidence type="ECO:0000256" key="11">
    <source>
        <dbReference type="ARBA" id="ARBA00022726"/>
    </source>
</evidence>
<evidence type="ECO:0000256" key="1">
    <source>
        <dbReference type="ARBA" id="ARBA00001946"/>
    </source>
</evidence>
<evidence type="ECO:0000256" key="15">
    <source>
        <dbReference type="ARBA" id="ARBA00049402"/>
    </source>
</evidence>
<evidence type="ECO:0000256" key="3">
    <source>
        <dbReference type="ARBA" id="ARBA00004496"/>
    </source>
</evidence>
<keyword evidence="12 16" id="KW-0547">Nucleotide-binding</keyword>
<dbReference type="EMBL" id="DVOL01000076">
    <property type="protein sequence ID" value="HIV11102.1"/>
    <property type="molecule type" value="Genomic_DNA"/>
</dbReference>
<evidence type="ECO:0000259" key="17">
    <source>
        <dbReference type="Pfam" id="PF00156"/>
    </source>
</evidence>
<evidence type="ECO:0000256" key="16">
    <source>
        <dbReference type="RuleBase" id="RU364099"/>
    </source>
</evidence>
<keyword evidence="9 16" id="KW-0808">Transferase</keyword>
<dbReference type="InterPro" id="IPR029057">
    <property type="entry name" value="PRTase-like"/>
</dbReference>
<keyword evidence="8 16" id="KW-0328">Glycosyltransferase</keyword>